<protein>
    <submittedName>
        <fullName evidence="1">Uncharacterized protein</fullName>
    </submittedName>
</protein>
<sequence length="529" mass="60220">MKSFYEHLHSRHEFGEKIDYNKKPILRSSGIFPVVKNRSYSSRILFLGYWVIKRKIPEVSFLVTLRSNDGIILVRDFFTIDNPKSYTISLDSLLEKTSISDKSNFLGSIEVEIFSTQDMVFPYPALVLDYFNNEFNTCVHTLGRVYNDIEDLNENEAFVVPETGFDIYAKDDLQAFLSFVNGPLPNPNAVIDYTITNSESKKLAGSFTLDYIKPYQTVFFKFQDHISNLSQFLNGNVGAITIRHNFVGFFPRFLVGNIQNSLQSASFTHSYYDCTSCSDPLDYWDRLSEFHYDSSVSIPLFTDDGFFTELILYPNISPSAFDLDIKLYDKQGGLLLDLPNFMKINSHDSKLLKINFNELLAKNNIDAKNAATAHIITNFQNKKIPTRIKFGLNVGKKGSKSKLPCNICFNSKLGNPLTDNKPGSFHWCPIFSTGNSVISFENSSSVKNYSKNARLMLTFYREKDTNSMEKEVTIPANGEFRFDLVQNHDILQFLDGNVGWITAKADNPHIQGYYFNFHSSGAVAGDHLF</sequence>
<proteinExistence type="predicted"/>
<organism evidence="1 2">
    <name type="scientific">Nitrosarchaeum koreense MY1</name>
    <dbReference type="NCBI Taxonomy" id="1001994"/>
    <lineage>
        <taxon>Archaea</taxon>
        <taxon>Nitrososphaerota</taxon>
        <taxon>Nitrososphaeria</taxon>
        <taxon>Nitrosopumilales</taxon>
        <taxon>Nitrosopumilaceae</taxon>
        <taxon>Nitrosarchaeum</taxon>
    </lineage>
</organism>
<reference evidence="1 2" key="1">
    <citation type="journal article" date="2011" name="J. Bacteriol.">
        <title>Genome Sequence of an Ammonia-Oxidizing Soil Archaeon, "Candidatus Nitrosoarchaeum koreensis" MY1.</title>
        <authorList>
            <person name="Kim B.K."/>
            <person name="Jung M.Y."/>
            <person name="Yu D.S."/>
            <person name="Park S.J."/>
            <person name="Oh T.K."/>
            <person name="Rhee S.K."/>
            <person name="Kim J.F."/>
        </authorList>
    </citation>
    <scope>NUCLEOTIDE SEQUENCE [LARGE SCALE GENOMIC DNA]</scope>
    <source>
        <strain evidence="1 2">MY1</strain>
    </source>
</reference>
<dbReference type="AlphaFoldDB" id="F9CYC0"/>
<dbReference type="STRING" id="1001994.MY1_0111"/>
<name>F9CYC0_9ARCH</name>
<evidence type="ECO:0000313" key="2">
    <source>
        <dbReference type="Proteomes" id="UP000004440"/>
    </source>
</evidence>
<dbReference type="RefSeq" id="WP_007549494.1">
    <property type="nucleotide sequence ID" value="NZ_AFPU01000001.1"/>
</dbReference>
<dbReference type="Proteomes" id="UP000004440">
    <property type="component" value="Unassembled WGS sequence"/>
</dbReference>
<accession>F9CYC0</accession>
<gene>
    <name evidence="1" type="ORF">MY1_0111</name>
</gene>
<evidence type="ECO:0000313" key="1">
    <source>
        <dbReference type="EMBL" id="EGP92898.1"/>
    </source>
</evidence>
<dbReference type="EMBL" id="AFPU01000001">
    <property type="protein sequence ID" value="EGP92898.1"/>
    <property type="molecule type" value="Genomic_DNA"/>
</dbReference>
<comment type="caution">
    <text evidence="1">The sequence shown here is derived from an EMBL/GenBank/DDBJ whole genome shotgun (WGS) entry which is preliminary data.</text>
</comment>
<keyword evidence="2" id="KW-1185">Reference proteome</keyword>